<proteinExistence type="predicted"/>
<reference evidence="1 2" key="1">
    <citation type="submission" date="2021-03" db="EMBL/GenBank/DDBJ databases">
        <title>Sequencing the genomes of 1000 actinobacteria strains.</title>
        <authorList>
            <person name="Klenk H.-P."/>
        </authorList>
    </citation>
    <scope>NUCLEOTIDE SEQUENCE [LARGE SCALE GENOMIC DNA]</scope>
    <source>
        <strain evidence="1 2">DSM 45516</strain>
    </source>
</reference>
<evidence type="ECO:0000313" key="2">
    <source>
        <dbReference type="Proteomes" id="UP001519325"/>
    </source>
</evidence>
<dbReference type="SUPFAM" id="SSF140453">
    <property type="entry name" value="EsxAB dimer-like"/>
    <property type="match status" value="1"/>
</dbReference>
<keyword evidence="2" id="KW-1185">Reference proteome</keyword>
<protein>
    <recommendedName>
        <fullName evidence="3">PPE family domain-containing protein</fullName>
    </recommendedName>
</protein>
<evidence type="ECO:0000313" key="1">
    <source>
        <dbReference type="EMBL" id="MBP2194164.1"/>
    </source>
</evidence>
<gene>
    <name evidence="1" type="ORF">BJ987_007065</name>
</gene>
<dbReference type="EMBL" id="JAGGMR010000001">
    <property type="protein sequence ID" value="MBP2194164.1"/>
    <property type="molecule type" value="Genomic_DNA"/>
</dbReference>
<dbReference type="RefSeq" id="WP_209897326.1">
    <property type="nucleotide sequence ID" value="NZ_JAGGMR010000001.1"/>
</dbReference>
<evidence type="ECO:0008006" key="3">
    <source>
        <dbReference type="Google" id="ProtNLM"/>
    </source>
</evidence>
<dbReference type="Proteomes" id="UP001519325">
    <property type="component" value="Unassembled WGS sequence"/>
</dbReference>
<dbReference type="Gene3D" id="1.20.1260.20">
    <property type="entry name" value="PPE superfamily"/>
    <property type="match status" value="1"/>
</dbReference>
<name>A0ABS4QR53_9NOCA</name>
<sequence length="191" mass="20235">MTDNGPGAAGTDPAYVPDRESFDAYTHQEIWDLVHEALDPVALGRTADGWRTAAQTLAESFETFAAAVRREFGEWEGRAATAARESTEAFVRAGTDAQQVCAEVQRLMEANAAAAQKVRDAIPKLPEPYVPHPDPVVEVVEGGPRKMAHDIAAADALADAQDALTFLYNSTLVASGDAVPAFGPGGRECAP</sequence>
<dbReference type="InterPro" id="IPR038332">
    <property type="entry name" value="PPE_sf"/>
</dbReference>
<accession>A0ABS4QR53</accession>
<organism evidence="1 2">
    <name type="scientific">Nocardia goodfellowii</name>
    <dbReference type="NCBI Taxonomy" id="882446"/>
    <lineage>
        <taxon>Bacteria</taxon>
        <taxon>Bacillati</taxon>
        <taxon>Actinomycetota</taxon>
        <taxon>Actinomycetes</taxon>
        <taxon>Mycobacteriales</taxon>
        <taxon>Nocardiaceae</taxon>
        <taxon>Nocardia</taxon>
    </lineage>
</organism>
<comment type="caution">
    <text evidence="1">The sequence shown here is derived from an EMBL/GenBank/DDBJ whole genome shotgun (WGS) entry which is preliminary data.</text>
</comment>
<dbReference type="InterPro" id="IPR036689">
    <property type="entry name" value="ESAT-6-like_sf"/>
</dbReference>